<name>A0A8X6IPN3_9ARAC</name>
<protein>
    <recommendedName>
        <fullName evidence="1">Mos1 transposase HTH domain-containing protein</fullName>
    </recommendedName>
</protein>
<reference evidence="2" key="1">
    <citation type="submission" date="2020-08" db="EMBL/GenBank/DDBJ databases">
        <title>Multicomponent nature underlies the extraordinary mechanical properties of spider dragline silk.</title>
        <authorList>
            <person name="Kono N."/>
            <person name="Nakamura H."/>
            <person name="Mori M."/>
            <person name="Yoshida Y."/>
            <person name="Ohtoshi R."/>
            <person name="Malay A.D."/>
            <person name="Moran D.A.P."/>
            <person name="Tomita M."/>
            <person name="Numata K."/>
            <person name="Arakawa K."/>
        </authorList>
    </citation>
    <scope>NUCLEOTIDE SEQUENCE</scope>
</reference>
<proteinExistence type="predicted"/>
<organism evidence="2 3">
    <name type="scientific">Trichonephila inaurata madagascariensis</name>
    <dbReference type="NCBI Taxonomy" id="2747483"/>
    <lineage>
        <taxon>Eukaryota</taxon>
        <taxon>Metazoa</taxon>
        <taxon>Ecdysozoa</taxon>
        <taxon>Arthropoda</taxon>
        <taxon>Chelicerata</taxon>
        <taxon>Arachnida</taxon>
        <taxon>Araneae</taxon>
        <taxon>Araneomorphae</taxon>
        <taxon>Entelegynae</taxon>
        <taxon>Araneoidea</taxon>
        <taxon>Nephilidae</taxon>
        <taxon>Trichonephila</taxon>
        <taxon>Trichonephila inaurata</taxon>
    </lineage>
</organism>
<evidence type="ECO:0000313" key="2">
    <source>
        <dbReference type="EMBL" id="GFS53812.1"/>
    </source>
</evidence>
<dbReference type="OrthoDB" id="7552475at2759"/>
<comment type="caution">
    <text evidence="2">The sequence shown here is derived from an EMBL/GenBank/DDBJ whole genome shotgun (WGS) entry which is preliminary data.</text>
</comment>
<gene>
    <name evidence="2" type="ORF">TNIN_316001</name>
</gene>
<dbReference type="EMBL" id="BMAV01026841">
    <property type="protein sequence ID" value="GFS53812.1"/>
    <property type="molecule type" value="Genomic_DNA"/>
</dbReference>
<accession>A0A8X6IPN3</accession>
<dbReference type="AlphaFoldDB" id="A0A8X6IPN3"/>
<evidence type="ECO:0000259" key="1">
    <source>
        <dbReference type="Pfam" id="PF17906"/>
    </source>
</evidence>
<dbReference type="InterPro" id="IPR041426">
    <property type="entry name" value="Mos1_HTH"/>
</dbReference>
<dbReference type="Pfam" id="PF17906">
    <property type="entry name" value="HTH_48"/>
    <property type="match status" value="1"/>
</dbReference>
<keyword evidence="3" id="KW-1185">Reference proteome</keyword>
<dbReference type="Proteomes" id="UP000886998">
    <property type="component" value="Unassembled WGS sequence"/>
</dbReference>
<evidence type="ECO:0000313" key="3">
    <source>
        <dbReference type="Proteomes" id="UP000886998"/>
    </source>
</evidence>
<feature type="domain" description="Mos1 transposase HTH" evidence="1">
    <location>
        <begin position="8"/>
        <end position="53"/>
    </location>
</feature>
<sequence length="80" mass="9204">MDHVLCVRITIQHKIRLGHLVAATLANINKARGADTTIEWTIRSLFAKFRKGDMEIDHKPRACRPVLCDEDHLRQTVETQ</sequence>